<dbReference type="Proteomes" id="UP000751190">
    <property type="component" value="Unassembled WGS sequence"/>
</dbReference>
<dbReference type="OMA" id="CWEEENE"/>
<organism evidence="1 2">
    <name type="scientific">Diacronema lutheri</name>
    <name type="common">Unicellular marine alga</name>
    <name type="synonym">Monochrysis lutheri</name>
    <dbReference type="NCBI Taxonomy" id="2081491"/>
    <lineage>
        <taxon>Eukaryota</taxon>
        <taxon>Haptista</taxon>
        <taxon>Haptophyta</taxon>
        <taxon>Pavlovophyceae</taxon>
        <taxon>Pavlovales</taxon>
        <taxon>Pavlovaceae</taxon>
        <taxon>Diacronema</taxon>
    </lineage>
</organism>
<evidence type="ECO:0000313" key="2">
    <source>
        <dbReference type="Proteomes" id="UP000751190"/>
    </source>
</evidence>
<dbReference type="EMBL" id="JAGTXO010000068">
    <property type="protein sequence ID" value="KAG8457550.1"/>
    <property type="molecule type" value="Genomic_DNA"/>
</dbReference>
<evidence type="ECO:0000313" key="1">
    <source>
        <dbReference type="EMBL" id="KAG8457550.1"/>
    </source>
</evidence>
<sequence length="212" mass="22548">MAGAASSLARGGARRSAVRMSSLPANMARGGHGQGSRFMPIVSLYANDYAPRLMPVAGMLPHVTLEQLRTPVNPQAPAAGRWKYYTLDAANAPFGFVCIDCPDALAAAADPVIVVAMAYDLGIPLTDGKNDELLVLIDRGDPAVADPDAFEPGKFYAFADTSTGLLDIAWQKAYPTGSQVLAGRVLYAYLPFVESRVKPATGFAEMSDEFNF</sequence>
<proteinExistence type="predicted"/>
<comment type="caution">
    <text evidence="1">The sequence shown here is derived from an EMBL/GenBank/DDBJ whole genome shotgun (WGS) entry which is preliminary data.</text>
</comment>
<name>A0A8J6C4R8_DIALT</name>
<accession>A0A8J6C4R8</accession>
<reference evidence="1" key="1">
    <citation type="submission" date="2021-05" db="EMBL/GenBank/DDBJ databases">
        <title>The genome of the haptophyte Pavlova lutheri (Diacronema luteri, Pavlovales) - a model for lipid biosynthesis in eukaryotic algae.</title>
        <authorList>
            <person name="Hulatt C.J."/>
            <person name="Posewitz M.C."/>
        </authorList>
    </citation>
    <scope>NUCLEOTIDE SEQUENCE</scope>
    <source>
        <strain evidence="1">NIVA-4/92</strain>
    </source>
</reference>
<dbReference type="AlphaFoldDB" id="A0A8J6C4R8"/>
<gene>
    <name evidence="1" type="ORF">KFE25_004186</name>
</gene>
<keyword evidence="2" id="KW-1185">Reference proteome</keyword>
<dbReference type="OrthoDB" id="194277at2759"/>
<protein>
    <submittedName>
        <fullName evidence="1">Uncharacterized protein</fullName>
    </submittedName>
</protein>